<evidence type="ECO:0000256" key="2">
    <source>
        <dbReference type="SAM" id="MobiDB-lite"/>
    </source>
</evidence>
<proteinExistence type="inferred from homology"/>
<feature type="compositionally biased region" description="Polar residues" evidence="2">
    <location>
        <begin position="127"/>
        <end position="137"/>
    </location>
</feature>
<feature type="compositionally biased region" description="Basic and acidic residues" evidence="2">
    <location>
        <begin position="94"/>
        <end position="103"/>
    </location>
</feature>
<evidence type="ECO:0000313" key="3">
    <source>
        <dbReference type="Proteomes" id="UP000694888"/>
    </source>
</evidence>
<dbReference type="GeneID" id="101850417"/>
<evidence type="ECO:0000256" key="1">
    <source>
        <dbReference type="ARBA" id="ARBA00006062"/>
    </source>
</evidence>
<dbReference type="Proteomes" id="UP000694888">
    <property type="component" value="Unplaced"/>
</dbReference>
<sequence length="246" mass="26433">MADSSLDDFFAKKDKSKKKTKTKVASAGGDVDDGSTKAVAKKEKKKKDKDKQNSGGGSQNVLRNAKEDEEWKDFEEEKEVDYSGLRIQNMQIASKEEQDKEAADAEEEGEDEDGENKERRSGASGPWNKSNETGNVSTPAPAAPAAPEPVKEEAPTPKVPGKYVPPGARLAASSASSSSPSFPSRRKKEAPNLHSEEDFPTLGGGPTPGRPYNPYSSSGSSDVIDHPAHRKGVNLTLENKFSALQD</sequence>
<feature type="region of interest" description="Disordered" evidence="2">
    <location>
        <begin position="1"/>
        <end position="232"/>
    </location>
</feature>
<comment type="similarity">
    <text evidence="1">Belongs to the CDV3 family.</text>
</comment>
<organism evidence="3 4">
    <name type="scientific">Aplysia californica</name>
    <name type="common">California sea hare</name>
    <dbReference type="NCBI Taxonomy" id="6500"/>
    <lineage>
        <taxon>Eukaryota</taxon>
        <taxon>Metazoa</taxon>
        <taxon>Spiralia</taxon>
        <taxon>Lophotrochozoa</taxon>
        <taxon>Mollusca</taxon>
        <taxon>Gastropoda</taxon>
        <taxon>Heterobranchia</taxon>
        <taxon>Euthyneura</taxon>
        <taxon>Tectipleura</taxon>
        <taxon>Aplysiida</taxon>
        <taxon>Aplysioidea</taxon>
        <taxon>Aplysiidae</taxon>
        <taxon>Aplysia</taxon>
    </lineage>
</organism>
<gene>
    <name evidence="4" type="primary">LOC101850417</name>
</gene>
<name>A0ABM0JQ77_APLCA</name>
<feature type="compositionally biased region" description="Acidic residues" evidence="2">
    <location>
        <begin position="67"/>
        <end position="79"/>
    </location>
</feature>
<protein>
    <submittedName>
        <fullName evidence="4">Protein CDV3 homolog isoform X1</fullName>
    </submittedName>
</protein>
<accession>A0ABM0JQ77</accession>
<feature type="compositionally biased region" description="Acidic residues" evidence="2">
    <location>
        <begin position="104"/>
        <end position="115"/>
    </location>
</feature>
<evidence type="ECO:0000313" key="4">
    <source>
        <dbReference type="RefSeq" id="XP_005098980.2"/>
    </source>
</evidence>
<dbReference type="PANTHER" id="PTHR16284:SF13">
    <property type="entry name" value="PROTEIN CDV3 HOMOLOG"/>
    <property type="match status" value="1"/>
</dbReference>
<keyword evidence="3" id="KW-1185">Reference proteome</keyword>
<dbReference type="PANTHER" id="PTHR16284">
    <property type="entry name" value="PROTEIN CDV3 HOMOLOG"/>
    <property type="match status" value="1"/>
</dbReference>
<dbReference type="InterPro" id="IPR026806">
    <property type="entry name" value="CDV3"/>
</dbReference>
<dbReference type="RefSeq" id="XP_005098980.2">
    <property type="nucleotide sequence ID" value="XM_005098923.3"/>
</dbReference>
<feature type="compositionally biased region" description="Low complexity" evidence="2">
    <location>
        <begin position="165"/>
        <end position="183"/>
    </location>
</feature>
<dbReference type="Pfam" id="PF15359">
    <property type="entry name" value="CDV3"/>
    <property type="match status" value="1"/>
</dbReference>
<reference evidence="4" key="1">
    <citation type="submission" date="2025-08" db="UniProtKB">
        <authorList>
            <consortium name="RefSeq"/>
        </authorList>
    </citation>
    <scope>IDENTIFICATION</scope>
</reference>